<reference evidence="1 2" key="1">
    <citation type="journal article" date="2020" name="Genome Biol. Evol.">
        <title>Comparative genomics of Sclerotiniaceae.</title>
        <authorList>
            <person name="Valero Jimenez C.A."/>
            <person name="Steentjes M."/>
            <person name="Scholten O.E."/>
            <person name="Van Kan J.A.L."/>
        </authorList>
    </citation>
    <scope>NUCLEOTIDE SEQUENCE [LARGE SCALE GENOMIC DNA]</scope>
    <source>
        <strain evidence="1 2">MUCL 94</strain>
    </source>
</reference>
<gene>
    <name evidence="1" type="ORF">EAE97_010255</name>
</gene>
<comment type="caution">
    <text evidence="1">The sequence shown here is derived from an EMBL/GenBank/DDBJ whole genome shotgun (WGS) entry which is preliminary data.</text>
</comment>
<evidence type="ECO:0000313" key="2">
    <source>
        <dbReference type="Proteomes" id="UP000710849"/>
    </source>
</evidence>
<keyword evidence="2" id="KW-1185">Reference proteome</keyword>
<dbReference type="GeneID" id="62153843"/>
<dbReference type="AlphaFoldDB" id="A0A9P5LU84"/>
<organism evidence="1 2">
    <name type="scientific">Botrytis byssoidea</name>
    <dbReference type="NCBI Taxonomy" id="139641"/>
    <lineage>
        <taxon>Eukaryota</taxon>
        <taxon>Fungi</taxon>
        <taxon>Dikarya</taxon>
        <taxon>Ascomycota</taxon>
        <taxon>Pezizomycotina</taxon>
        <taxon>Leotiomycetes</taxon>
        <taxon>Helotiales</taxon>
        <taxon>Sclerotiniaceae</taxon>
        <taxon>Botrytis</taxon>
    </lineage>
</organism>
<sequence length="79" mass="8750">MGWPRVSKGLSLTGNNHQLVFFKRKEGLNHGGPQDVAVSTRAVGAYTRRREKVATHFRAILHQQIAGMVEVHQSISSKA</sequence>
<protein>
    <submittedName>
        <fullName evidence="1">Uncharacterized protein</fullName>
    </submittedName>
</protein>
<proteinExistence type="predicted"/>
<accession>A0A9P5LU84</accession>
<dbReference type="EMBL" id="RCSW01000026">
    <property type="protein sequence ID" value="KAF7926746.1"/>
    <property type="molecule type" value="Genomic_DNA"/>
</dbReference>
<dbReference type="RefSeq" id="XP_038728480.1">
    <property type="nucleotide sequence ID" value="XM_038880770.1"/>
</dbReference>
<name>A0A9P5LU84_9HELO</name>
<dbReference type="Proteomes" id="UP000710849">
    <property type="component" value="Unassembled WGS sequence"/>
</dbReference>
<evidence type="ECO:0000313" key="1">
    <source>
        <dbReference type="EMBL" id="KAF7926746.1"/>
    </source>
</evidence>